<organism evidence="1 2">
    <name type="scientific">Serratia oryzae</name>
    <dbReference type="NCBI Taxonomy" id="2034155"/>
    <lineage>
        <taxon>Bacteria</taxon>
        <taxon>Pseudomonadati</taxon>
        <taxon>Pseudomonadota</taxon>
        <taxon>Gammaproteobacteria</taxon>
        <taxon>Enterobacterales</taxon>
        <taxon>Yersiniaceae</taxon>
        <taxon>Serratia</taxon>
    </lineage>
</organism>
<evidence type="ECO:0000313" key="1">
    <source>
        <dbReference type="EMBL" id="OMQ26889.1"/>
    </source>
</evidence>
<sequence length="96" mass="11176">MSLIFRQCMPYGIRRKEDGSWEVFNRDYNPLGDSFFFKRSLTQATINALAPPPITQKDGSVWLYIDTQHPMDSAANWEAYSGRLKRLASLKMKDER</sequence>
<dbReference type="EMBL" id="MOXD01000001">
    <property type="protein sequence ID" value="OMQ26889.1"/>
    <property type="molecule type" value="Genomic_DNA"/>
</dbReference>
<dbReference type="Proteomes" id="UP000216021">
    <property type="component" value="Unassembled WGS sequence"/>
</dbReference>
<dbReference type="AlphaFoldDB" id="A0A1S8CNQ2"/>
<keyword evidence="2" id="KW-1185">Reference proteome</keyword>
<comment type="caution">
    <text evidence="1">The sequence shown here is derived from an EMBL/GenBank/DDBJ whole genome shotgun (WGS) entry which is preliminary data.</text>
</comment>
<dbReference type="OrthoDB" id="6636854at2"/>
<accession>A0A1S8CNQ2</accession>
<name>A0A1S8CNQ2_9GAMM</name>
<evidence type="ECO:0000313" key="2">
    <source>
        <dbReference type="Proteomes" id="UP000216021"/>
    </source>
</evidence>
<reference evidence="1 2" key="1">
    <citation type="submission" date="2016-11" db="EMBL/GenBank/DDBJ databases">
        <title>Rahnella oryzae sp. nov., isolated from rice root.</title>
        <authorList>
            <person name="Zhang X.-X."/>
            <person name="Zhang J."/>
        </authorList>
    </citation>
    <scope>NUCLEOTIDE SEQUENCE [LARGE SCALE GENOMIC DNA]</scope>
    <source>
        <strain evidence="1 2">J11-6</strain>
    </source>
</reference>
<protein>
    <submittedName>
        <fullName evidence="1">Uncharacterized protein</fullName>
    </submittedName>
</protein>
<dbReference type="STRING" id="2034155.BMI79_00740"/>
<proteinExistence type="predicted"/>
<gene>
    <name evidence="1" type="ORF">BMI79_00740</name>
</gene>